<keyword evidence="3" id="KW-1185">Reference proteome</keyword>
<dbReference type="PROSITE" id="PS50007">
    <property type="entry name" value="PIPLC_X_DOMAIN"/>
    <property type="match status" value="1"/>
</dbReference>
<organism evidence="2 3">
    <name type="scientific">Acrasis kona</name>
    <dbReference type="NCBI Taxonomy" id="1008807"/>
    <lineage>
        <taxon>Eukaryota</taxon>
        <taxon>Discoba</taxon>
        <taxon>Heterolobosea</taxon>
        <taxon>Tetramitia</taxon>
        <taxon>Eutetramitia</taxon>
        <taxon>Acrasidae</taxon>
        <taxon>Acrasis</taxon>
    </lineage>
</organism>
<sequence length="242" mass="28588">MQQQLQLGVRFFDVRARHYENTFRIHHGGDYVGFTFAEVLNMIQTFYNTPGNSQETIIMSLKREHDDYNVSREFYQTLDEYLNNFSLTNRFYIGDDIPKLKDVRGKVVIMRRFKQAPNSNHGLNCHVFEDNVNYSFDINKCRVQDYYHTDPNTKKNAIDALMAKAVTQPNDNLLWINFFSGINVGMGLYAEWFSQRINPWALERLPELSLVNKQIWKGVLAFDYINHDLVQLALIFNQRLIW</sequence>
<dbReference type="EMBL" id="JAOPGA020001068">
    <property type="protein sequence ID" value="KAL0484765.1"/>
    <property type="molecule type" value="Genomic_DNA"/>
</dbReference>
<dbReference type="PANTHER" id="PTHR13593">
    <property type="match status" value="1"/>
</dbReference>
<evidence type="ECO:0000259" key="1">
    <source>
        <dbReference type="SMART" id="SM00148"/>
    </source>
</evidence>
<dbReference type="AlphaFoldDB" id="A0AAW2Z5R3"/>
<gene>
    <name evidence="2" type="ORF">AKO1_003696</name>
</gene>
<evidence type="ECO:0000313" key="3">
    <source>
        <dbReference type="Proteomes" id="UP001431209"/>
    </source>
</evidence>
<dbReference type="SUPFAM" id="SSF51695">
    <property type="entry name" value="PLC-like phosphodiesterases"/>
    <property type="match status" value="1"/>
</dbReference>
<name>A0AAW2Z5R3_9EUKA</name>
<dbReference type="InterPro" id="IPR000909">
    <property type="entry name" value="PLipase_C_PInositol-sp_X_dom"/>
</dbReference>
<feature type="domain" description="Phosphatidylinositol-specific phospholipase C X" evidence="1">
    <location>
        <begin position="2"/>
        <end position="112"/>
    </location>
</feature>
<accession>A0AAW2Z5R3</accession>
<feature type="non-terminal residue" evidence="2">
    <location>
        <position position="242"/>
    </location>
</feature>
<dbReference type="Gene3D" id="3.20.20.190">
    <property type="entry name" value="Phosphatidylinositol (PI) phosphodiesterase"/>
    <property type="match status" value="1"/>
</dbReference>
<dbReference type="SMART" id="SM00148">
    <property type="entry name" value="PLCXc"/>
    <property type="match status" value="1"/>
</dbReference>
<dbReference type="Proteomes" id="UP001431209">
    <property type="component" value="Unassembled WGS sequence"/>
</dbReference>
<protein>
    <submittedName>
        <fullName evidence="2">1-phosphatidylinositol phosphodiesterase</fullName>
    </submittedName>
</protein>
<dbReference type="GO" id="GO:0006629">
    <property type="term" value="P:lipid metabolic process"/>
    <property type="evidence" value="ECO:0007669"/>
    <property type="project" value="InterPro"/>
</dbReference>
<dbReference type="GO" id="GO:0008081">
    <property type="term" value="F:phosphoric diester hydrolase activity"/>
    <property type="evidence" value="ECO:0007669"/>
    <property type="project" value="InterPro"/>
</dbReference>
<comment type="caution">
    <text evidence="2">The sequence shown here is derived from an EMBL/GenBank/DDBJ whole genome shotgun (WGS) entry which is preliminary data.</text>
</comment>
<reference evidence="2 3" key="1">
    <citation type="submission" date="2024-03" db="EMBL/GenBank/DDBJ databases">
        <title>The Acrasis kona genome and developmental transcriptomes reveal deep origins of eukaryotic multicellular pathways.</title>
        <authorList>
            <person name="Sheikh S."/>
            <person name="Fu C.-J."/>
            <person name="Brown M.W."/>
            <person name="Baldauf S.L."/>
        </authorList>
    </citation>
    <scope>NUCLEOTIDE SEQUENCE [LARGE SCALE GENOMIC DNA]</scope>
    <source>
        <strain evidence="2 3">ATCC MYA-3509</strain>
    </source>
</reference>
<proteinExistence type="predicted"/>
<dbReference type="InterPro" id="IPR017946">
    <property type="entry name" value="PLC-like_Pdiesterase_TIM-brl"/>
</dbReference>
<dbReference type="PANTHER" id="PTHR13593:SF113">
    <property type="entry name" value="SI:DKEY-266F7.9"/>
    <property type="match status" value="1"/>
</dbReference>
<evidence type="ECO:0000313" key="2">
    <source>
        <dbReference type="EMBL" id="KAL0484765.1"/>
    </source>
</evidence>
<dbReference type="InterPro" id="IPR051057">
    <property type="entry name" value="PI-PLC_domain"/>
</dbReference>
<dbReference type="Pfam" id="PF00388">
    <property type="entry name" value="PI-PLC-X"/>
    <property type="match status" value="1"/>
</dbReference>